<dbReference type="PANTHER" id="PTHR43849:SF2">
    <property type="entry name" value="BLL3936 PROTEIN"/>
    <property type="match status" value="1"/>
</dbReference>
<keyword evidence="1" id="KW-0472">Membrane</keyword>
<feature type="transmembrane region" description="Helical" evidence="1">
    <location>
        <begin position="357"/>
        <end position="373"/>
    </location>
</feature>
<feature type="transmembrane region" description="Helical" evidence="1">
    <location>
        <begin position="330"/>
        <end position="350"/>
    </location>
</feature>
<feature type="transmembrane region" description="Helical" evidence="1">
    <location>
        <begin position="113"/>
        <end position="131"/>
    </location>
</feature>
<protein>
    <submittedName>
        <fullName evidence="3">TRAP transporter permease</fullName>
    </submittedName>
</protein>
<dbReference type="RefSeq" id="WP_273737440.1">
    <property type="nucleotide sequence ID" value="NZ_JAQIVI010000074.1"/>
</dbReference>
<dbReference type="InterPro" id="IPR010656">
    <property type="entry name" value="DctM"/>
</dbReference>
<dbReference type="AlphaFoldDB" id="A0ABD5SL76"/>
<feature type="transmembrane region" description="Helical" evidence="1">
    <location>
        <begin position="30"/>
        <end position="49"/>
    </location>
</feature>
<feature type="transmembrane region" description="Helical" evidence="1">
    <location>
        <begin position="83"/>
        <end position="106"/>
    </location>
</feature>
<feature type="transmembrane region" description="Helical" evidence="1">
    <location>
        <begin position="151"/>
        <end position="169"/>
    </location>
</feature>
<organism evidence="3 4">
    <name type="scientific">Natrinema soli</name>
    <dbReference type="NCBI Taxonomy" id="1930624"/>
    <lineage>
        <taxon>Archaea</taxon>
        <taxon>Methanobacteriati</taxon>
        <taxon>Methanobacteriota</taxon>
        <taxon>Stenosarchaea group</taxon>
        <taxon>Halobacteria</taxon>
        <taxon>Halobacteriales</taxon>
        <taxon>Natrialbaceae</taxon>
        <taxon>Natrinema</taxon>
    </lineage>
</organism>
<dbReference type="EMBL" id="JBHSWV010000074">
    <property type="protein sequence ID" value="MFC6764367.1"/>
    <property type="molecule type" value="Genomic_DNA"/>
</dbReference>
<feature type="transmembrane region" description="Helical" evidence="1">
    <location>
        <begin position="264"/>
        <end position="282"/>
    </location>
</feature>
<keyword evidence="1" id="KW-0812">Transmembrane</keyword>
<feature type="transmembrane region" description="Helical" evidence="1">
    <location>
        <begin position="515"/>
        <end position="532"/>
    </location>
</feature>
<feature type="transmembrane region" description="Helical" evidence="1">
    <location>
        <begin position="426"/>
        <end position="446"/>
    </location>
</feature>
<evidence type="ECO:0000256" key="1">
    <source>
        <dbReference type="SAM" id="Phobius"/>
    </source>
</evidence>
<feature type="transmembrane region" description="Helical" evidence="1">
    <location>
        <begin position="56"/>
        <end position="77"/>
    </location>
</feature>
<feature type="transmembrane region" description="Helical" evidence="1">
    <location>
        <begin position="452"/>
        <end position="474"/>
    </location>
</feature>
<accession>A0ABD5SL76</accession>
<dbReference type="InterPro" id="IPR011853">
    <property type="entry name" value="TRAP_DctM-Dct_fused"/>
</dbReference>
<feature type="transmembrane region" description="Helical" evidence="1">
    <location>
        <begin position="481"/>
        <end position="503"/>
    </location>
</feature>
<feature type="transmembrane region" description="Helical" evidence="1">
    <location>
        <begin position="7"/>
        <end position="24"/>
    </location>
</feature>
<evidence type="ECO:0000313" key="4">
    <source>
        <dbReference type="Proteomes" id="UP001596383"/>
    </source>
</evidence>
<dbReference type="Proteomes" id="UP001596383">
    <property type="component" value="Unassembled WGS sequence"/>
</dbReference>
<gene>
    <name evidence="3" type="ORF">ACFQE6_04725</name>
</gene>
<proteinExistence type="predicted"/>
<evidence type="ECO:0000313" key="3">
    <source>
        <dbReference type="EMBL" id="MFC6764367.1"/>
    </source>
</evidence>
<feature type="domain" description="TRAP C4-dicarboxylate transport system permease DctM subunit" evidence="2">
    <location>
        <begin position="102"/>
        <end position="536"/>
    </location>
</feature>
<name>A0ABD5SL76_9EURY</name>
<reference evidence="3 4" key="1">
    <citation type="journal article" date="2019" name="Int. J. Syst. Evol. Microbiol.">
        <title>The Global Catalogue of Microorganisms (GCM) 10K type strain sequencing project: providing services to taxonomists for standard genome sequencing and annotation.</title>
        <authorList>
            <consortium name="The Broad Institute Genomics Platform"/>
            <consortium name="The Broad Institute Genome Sequencing Center for Infectious Disease"/>
            <person name="Wu L."/>
            <person name="Ma J."/>
        </authorList>
    </citation>
    <scope>NUCLEOTIDE SEQUENCE [LARGE SCALE GENOMIC DNA]</scope>
    <source>
        <strain evidence="3 4">LMG 29247</strain>
    </source>
</reference>
<feature type="transmembrane region" description="Helical" evidence="1">
    <location>
        <begin position="580"/>
        <end position="609"/>
    </location>
</feature>
<feature type="transmembrane region" description="Helical" evidence="1">
    <location>
        <begin position="544"/>
        <end position="568"/>
    </location>
</feature>
<evidence type="ECO:0000259" key="2">
    <source>
        <dbReference type="Pfam" id="PF06808"/>
    </source>
</evidence>
<dbReference type="Pfam" id="PF06808">
    <property type="entry name" value="DctM"/>
    <property type="match status" value="1"/>
</dbReference>
<keyword evidence="1" id="KW-1133">Transmembrane helix</keyword>
<feature type="transmembrane region" description="Helical" evidence="1">
    <location>
        <begin position="393"/>
        <end position="414"/>
    </location>
</feature>
<feature type="transmembrane region" description="Helical" evidence="1">
    <location>
        <begin position="289"/>
        <end position="310"/>
    </location>
</feature>
<dbReference type="NCBIfam" id="TIGR02123">
    <property type="entry name" value="TRAP_fused"/>
    <property type="match status" value="1"/>
</dbReference>
<comment type="caution">
    <text evidence="3">The sequence shown here is derived from an EMBL/GenBank/DDBJ whole genome shotgun (WGS) entry which is preliminary data.</text>
</comment>
<keyword evidence="4" id="KW-1185">Reference proteome</keyword>
<dbReference type="PANTHER" id="PTHR43849">
    <property type="entry name" value="BLL3936 PROTEIN"/>
    <property type="match status" value="1"/>
</dbReference>
<sequence>MNRDYIAFWLGVIWVLFQVTSPIIGIPHGLLLTGHVLFAFNYIFLKFPLKLGNRYFGYIIDVSLVIGTTLSFGYLMLNYRTVVGRAVVGEVSMSTMILGVIGVIIVLEGTRRLLGIIFPAIGLAMFVYLFLPNTYVPIFIPLTPQVDMAQAMSQIYFSTGGILAAPILVMARYVFLFILMAAFLIESGAVNHFYSMATSLTGRMAGGGAKTAVGTSALIGSINGSAVANVVTTGSITIPLMKDTGYDNDDAAAIESLASTGGQILPPVMGTAAFIMAHIAGIPYPRIAIAAVIPALLFYIGVYSIVHFIGAREGIGTLPDEEIPAFGGSFKRGFWLFIPFVAIIGALTIWPYAIQNVALTGAVVAGIVVYISPEMDFGRDEFVEVLKTTPRMTVKATAPSALAGIILGLVTLTLVDVRLSSYISSFGGEAIILTAFLVAVTAIIMGMGMPTAGAYIVAAAVAIPGLINIGVATLPAHLFGLYFAVVSMITPPICIAVFAAAGVANSNVMRTGVKAFAYGLPAYLIPFAFLLNDDLLLGVGDPTMTVVWFPLAAAGTIAIAAGMTGYFLTPVRLPERLVLLASGLFMLFPTINTYVPVIGLVAVLFLLLFRKRDYIRDAASRTQRIKADD</sequence>